<feature type="transmembrane region" description="Helical" evidence="8">
    <location>
        <begin position="217"/>
        <end position="238"/>
    </location>
</feature>
<evidence type="ECO:0000256" key="3">
    <source>
        <dbReference type="ARBA" id="ARBA00022729"/>
    </source>
</evidence>
<dbReference type="GO" id="GO:0004674">
    <property type="term" value="F:protein serine/threonine kinase activity"/>
    <property type="evidence" value="ECO:0007669"/>
    <property type="project" value="UniProtKB-KW"/>
</dbReference>
<dbReference type="GO" id="GO:0005886">
    <property type="term" value="C:plasma membrane"/>
    <property type="evidence" value="ECO:0007669"/>
    <property type="project" value="TreeGrafter"/>
</dbReference>
<keyword evidence="7" id="KW-1015">Disulfide bond</keyword>
<dbReference type="InterPro" id="IPR000858">
    <property type="entry name" value="S_locus_glycoprot_dom"/>
</dbReference>
<dbReference type="GO" id="GO:0005524">
    <property type="term" value="F:ATP binding"/>
    <property type="evidence" value="ECO:0007669"/>
    <property type="project" value="UniProtKB-KW"/>
</dbReference>
<keyword evidence="8" id="KW-1133">Transmembrane helix</keyword>
<feature type="domain" description="Apple" evidence="9">
    <location>
        <begin position="115"/>
        <end position="204"/>
    </location>
</feature>
<evidence type="ECO:0000313" key="10">
    <source>
        <dbReference type="EMBL" id="KAK7292630.1"/>
    </source>
</evidence>
<keyword evidence="6" id="KW-0067">ATP-binding</keyword>
<dbReference type="AlphaFoldDB" id="A0AAN9J5I4"/>
<keyword evidence="4" id="KW-0547">Nucleotide-binding</keyword>
<evidence type="ECO:0000256" key="2">
    <source>
        <dbReference type="ARBA" id="ARBA00022679"/>
    </source>
</evidence>
<dbReference type="Gene3D" id="1.10.510.10">
    <property type="entry name" value="Transferase(Phosphotransferase) domain 1"/>
    <property type="match status" value="1"/>
</dbReference>
<evidence type="ECO:0000313" key="11">
    <source>
        <dbReference type="Proteomes" id="UP001359559"/>
    </source>
</evidence>
<dbReference type="PROSITE" id="PS50948">
    <property type="entry name" value="PAN"/>
    <property type="match status" value="1"/>
</dbReference>
<keyword evidence="8" id="KW-0812">Transmembrane</keyword>
<dbReference type="Pfam" id="PF07714">
    <property type="entry name" value="PK_Tyr_Ser-Thr"/>
    <property type="match status" value="1"/>
</dbReference>
<keyword evidence="2" id="KW-0808">Transferase</keyword>
<evidence type="ECO:0000256" key="1">
    <source>
        <dbReference type="ARBA" id="ARBA00022527"/>
    </source>
</evidence>
<dbReference type="PANTHER" id="PTHR27002">
    <property type="entry name" value="RECEPTOR-LIKE SERINE/THREONINE-PROTEIN KINASE SD1-8"/>
    <property type="match status" value="1"/>
</dbReference>
<dbReference type="SMART" id="SM00473">
    <property type="entry name" value="PAN_AP"/>
    <property type="match status" value="1"/>
</dbReference>
<dbReference type="Pfam" id="PF00954">
    <property type="entry name" value="S_locus_glycop"/>
    <property type="match status" value="1"/>
</dbReference>
<comment type="caution">
    <text evidence="10">The sequence shown here is derived from an EMBL/GenBank/DDBJ whole genome shotgun (WGS) entry which is preliminary data.</text>
</comment>
<keyword evidence="8" id="KW-0472">Membrane</keyword>
<evidence type="ECO:0000256" key="6">
    <source>
        <dbReference type="ARBA" id="ARBA00022840"/>
    </source>
</evidence>
<dbReference type="Proteomes" id="UP001359559">
    <property type="component" value="Unassembled WGS sequence"/>
</dbReference>
<accession>A0AAN9J5I4</accession>
<keyword evidence="3" id="KW-0732">Signal</keyword>
<evidence type="ECO:0000256" key="5">
    <source>
        <dbReference type="ARBA" id="ARBA00022777"/>
    </source>
</evidence>
<gene>
    <name evidence="10" type="ORF">RJT34_15481</name>
</gene>
<dbReference type="InterPro" id="IPR001245">
    <property type="entry name" value="Ser-Thr/Tyr_kinase_cat_dom"/>
</dbReference>
<evidence type="ECO:0000256" key="8">
    <source>
        <dbReference type="SAM" id="Phobius"/>
    </source>
</evidence>
<dbReference type="SUPFAM" id="SSF56112">
    <property type="entry name" value="Protein kinase-like (PK-like)"/>
    <property type="match status" value="1"/>
</dbReference>
<sequence>MISLFGDGVRLEEMDGTFYYSFDYANKSILRVYVLNPQGKVERRHWDYGNKEWELKGTFQVSDCDVYGICGPFGICNSQSSPICTCLRGFEPKNKDEWNRQNWTSGCVRREALECDRVENGSKEGKPDGFLKLEMAKVPHFAGWSPSKDGSPSDGGDCRTQCLSNCSCIAFAYDAGVGCMFWSSDLLDIQKFSNGGVDLFIRLSYSELDEDRNTKTIIIIVTVLPGAILIIISVYILWRRIAKQAGGTERQIHNENRIDELKRIRIQDLTLFDFGKLATATNNFHSENKLGQGGFGPVYKEENSGYIAPEYAMQGIVCEQSDVFSFGVLLLEIVSGRRNTCIYEDAESLSLVGFAWKSWNNNNITSLIDPQIYDPSLYKDVLRCVHIGLLCVQELVRNRPIMATVISMLHSEIVDIPVPRKPAFIHSQTLSDTLMPTHKNDAMLSVNNVSLTDFEGR</sequence>
<evidence type="ECO:0000256" key="4">
    <source>
        <dbReference type="ARBA" id="ARBA00022741"/>
    </source>
</evidence>
<keyword evidence="5" id="KW-0418">Kinase</keyword>
<dbReference type="InterPro" id="IPR011009">
    <property type="entry name" value="Kinase-like_dom_sf"/>
</dbReference>
<name>A0AAN9J5I4_CLITE</name>
<evidence type="ECO:0000259" key="9">
    <source>
        <dbReference type="PROSITE" id="PS50948"/>
    </source>
</evidence>
<organism evidence="10 11">
    <name type="scientific">Clitoria ternatea</name>
    <name type="common">Butterfly pea</name>
    <dbReference type="NCBI Taxonomy" id="43366"/>
    <lineage>
        <taxon>Eukaryota</taxon>
        <taxon>Viridiplantae</taxon>
        <taxon>Streptophyta</taxon>
        <taxon>Embryophyta</taxon>
        <taxon>Tracheophyta</taxon>
        <taxon>Spermatophyta</taxon>
        <taxon>Magnoliopsida</taxon>
        <taxon>eudicotyledons</taxon>
        <taxon>Gunneridae</taxon>
        <taxon>Pentapetalae</taxon>
        <taxon>rosids</taxon>
        <taxon>fabids</taxon>
        <taxon>Fabales</taxon>
        <taxon>Fabaceae</taxon>
        <taxon>Papilionoideae</taxon>
        <taxon>50 kb inversion clade</taxon>
        <taxon>NPAAA clade</taxon>
        <taxon>indigoferoid/millettioid clade</taxon>
        <taxon>Phaseoleae</taxon>
        <taxon>Clitoria</taxon>
    </lineage>
</organism>
<keyword evidence="11" id="KW-1185">Reference proteome</keyword>
<dbReference type="GO" id="GO:0048544">
    <property type="term" value="P:recognition of pollen"/>
    <property type="evidence" value="ECO:0007669"/>
    <property type="project" value="InterPro"/>
</dbReference>
<reference evidence="10 11" key="1">
    <citation type="submission" date="2024-01" db="EMBL/GenBank/DDBJ databases">
        <title>The genomes of 5 underutilized Papilionoideae crops provide insights into root nodulation and disease resistance.</title>
        <authorList>
            <person name="Yuan L."/>
        </authorList>
    </citation>
    <scope>NUCLEOTIDE SEQUENCE [LARGE SCALE GENOMIC DNA]</scope>
    <source>
        <strain evidence="10">LY-2023</strain>
        <tissue evidence="10">Leaf</tissue>
    </source>
</reference>
<protein>
    <recommendedName>
        <fullName evidence="9">Apple domain-containing protein</fullName>
    </recommendedName>
</protein>
<keyword evidence="1" id="KW-0723">Serine/threonine-protein kinase</keyword>
<dbReference type="EMBL" id="JAYKXN010000004">
    <property type="protein sequence ID" value="KAK7292630.1"/>
    <property type="molecule type" value="Genomic_DNA"/>
</dbReference>
<dbReference type="Pfam" id="PF08276">
    <property type="entry name" value="PAN_2"/>
    <property type="match status" value="1"/>
</dbReference>
<proteinExistence type="predicted"/>
<dbReference type="CDD" id="cd01098">
    <property type="entry name" value="PAN_AP_plant"/>
    <property type="match status" value="1"/>
</dbReference>
<dbReference type="PANTHER" id="PTHR27002:SF1082">
    <property type="entry name" value="OS06G0693000 PROTEIN"/>
    <property type="match status" value="1"/>
</dbReference>
<evidence type="ECO:0000256" key="7">
    <source>
        <dbReference type="ARBA" id="ARBA00023157"/>
    </source>
</evidence>
<dbReference type="InterPro" id="IPR003609">
    <property type="entry name" value="Pan_app"/>
</dbReference>